<feature type="compositionally biased region" description="Polar residues" evidence="1">
    <location>
        <begin position="273"/>
        <end position="282"/>
    </location>
</feature>
<feature type="compositionally biased region" description="Basic and acidic residues" evidence="1">
    <location>
        <begin position="211"/>
        <end position="226"/>
    </location>
</feature>
<dbReference type="InterPro" id="IPR013103">
    <property type="entry name" value="RVT_2"/>
</dbReference>
<evidence type="ECO:0000313" key="4">
    <source>
        <dbReference type="EMBL" id="CAK0865232.1"/>
    </source>
</evidence>
<organism evidence="4 5">
    <name type="scientific">Prorocentrum cordatum</name>
    <dbReference type="NCBI Taxonomy" id="2364126"/>
    <lineage>
        <taxon>Eukaryota</taxon>
        <taxon>Sar</taxon>
        <taxon>Alveolata</taxon>
        <taxon>Dinophyceae</taxon>
        <taxon>Prorocentrales</taxon>
        <taxon>Prorocentraceae</taxon>
        <taxon>Prorocentrum</taxon>
    </lineage>
</organism>
<keyword evidence="2" id="KW-0472">Membrane</keyword>
<name>A0ABN9UYA5_9DINO</name>
<dbReference type="EMBL" id="CAUYUJ010016429">
    <property type="protein sequence ID" value="CAK0865232.1"/>
    <property type="molecule type" value="Genomic_DNA"/>
</dbReference>
<evidence type="ECO:0000259" key="3">
    <source>
        <dbReference type="Pfam" id="PF07727"/>
    </source>
</evidence>
<evidence type="ECO:0000256" key="2">
    <source>
        <dbReference type="SAM" id="Phobius"/>
    </source>
</evidence>
<feature type="region of interest" description="Disordered" evidence="1">
    <location>
        <begin position="434"/>
        <end position="484"/>
    </location>
</feature>
<keyword evidence="5" id="KW-1185">Reference proteome</keyword>
<feature type="domain" description="Reverse transcriptase Ty1/copia-type" evidence="3">
    <location>
        <begin position="732"/>
        <end position="970"/>
    </location>
</feature>
<reference evidence="4" key="1">
    <citation type="submission" date="2023-10" db="EMBL/GenBank/DDBJ databases">
        <authorList>
            <person name="Chen Y."/>
            <person name="Shah S."/>
            <person name="Dougan E. K."/>
            <person name="Thang M."/>
            <person name="Chan C."/>
        </authorList>
    </citation>
    <scope>NUCLEOTIDE SEQUENCE [LARGE SCALE GENOMIC DNA]</scope>
</reference>
<feature type="region of interest" description="Disordered" evidence="1">
    <location>
        <begin position="183"/>
        <end position="232"/>
    </location>
</feature>
<gene>
    <name evidence="4" type="ORF">PCOR1329_LOCUS52813</name>
</gene>
<dbReference type="Pfam" id="PF07727">
    <property type="entry name" value="RVT_2"/>
    <property type="match status" value="1"/>
</dbReference>
<evidence type="ECO:0000256" key="1">
    <source>
        <dbReference type="SAM" id="MobiDB-lite"/>
    </source>
</evidence>
<accession>A0ABN9UYA5</accession>
<keyword evidence="2" id="KW-1133">Transmembrane helix</keyword>
<comment type="caution">
    <text evidence="4">The sequence shown here is derived from an EMBL/GenBank/DDBJ whole genome shotgun (WGS) entry which is preliminary data.</text>
</comment>
<feature type="transmembrane region" description="Helical" evidence="2">
    <location>
        <begin position="1158"/>
        <end position="1181"/>
    </location>
</feature>
<feature type="compositionally biased region" description="Basic and acidic residues" evidence="1">
    <location>
        <begin position="256"/>
        <end position="266"/>
    </location>
</feature>
<feature type="compositionally biased region" description="Basic and acidic residues" evidence="1">
    <location>
        <begin position="463"/>
        <end position="482"/>
    </location>
</feature>
<protein>
    <recommendedName>
        <fullName evidence="3">Reverse transcriptase Ty1/copia-type domain-containing protein</fullName>
    </recommendedName>
</protein>
<dbReference type="Proteomes" id="UP001189429">
    <property type="component" value="Unassembled WGS sequence"/>
</dbReference>
<sequence>MTAAGQRQDPLLNDQLDERARQVSQRLWHLLITYCEGKAMGVVKLSRKSGLEAWRQLKNEYESRSGNRWTAMLRFILNPQDKWAKDREAGADFFQSLTAWEAIVAEYVDQSGEAVSDNVRVSVLLEHAPDPYREVLRQAPEEVKLTFAAARSHIRGYNNQGRTFALVPDVGGVVPMQVDAVRAQMPNGKANGKGKTYKSDKSGGKSGRYQKGKDSKTKSKARDGGKHAKNQTEYFDGERGYCGKWGHKRADCRKKKADDSKKEPGHTRAVQGDASSSSVQQPADGTVKAALGYFDGKLDGWVFAVTAQPTGQVAKVGGSILIDSGSDDHLCRHRFVPEAPISAAVGAPRLFDVQQRPLPTAGLKGVQMAIKEGITATADFLVADVNDDLLSMGQLLRQGFRFNLSLEDGLHMTKGHRSVQLTLERSSPRLRLTTAAARQRGRRSEAERARKQAVKKQLGIQHDPVDARELPVPKAPGAEEKRQRRLTHLPTAARCEECVRGKAPDAPRAQIPLEDSGRKAPLISFDFGFCKTADEDGELTKVEDTYATMLAAFSWDAGVVEVIPCPSTSAPLCAIAGAKQFAQRLETGKCRLRTHSEPATKAILDGVVAELTGKVISELAPKHSSQSNPAEAAAKIAEGQTRVLRLDLEKRYGTRITSKRARVAAVHELGVGNIDDPPDAFWEEISDEAEDQTEDMLDVDAQDELDKKLTLEHLQSLLDHGVGEGAPKSEARGMKHITTRWEKQWTWKPARQEWQRKVRFVCREFRWQEWRDDLFTPGSAPISNRLIDFVALKRGFEVMTLDATGAFYRAPEHEDVVVDPPQEYLDRLQAEGKSTDIYWKLKRQLLGRRTAAPGWVEHMAGILMDETRLARCEMAPQFFYNSETEVVVELHMDDLHVAGPGDALEGFRDEVGQHVTLSCGEIHEYGTTYEHLKRLRTRFEHGTELKANPKYLDYVVETLNLGSANAAPTPGVPAHKALMGGTSDLLYFKSLLEFMGFTVATTLLTDSSAARGIAKREGVGKVRGLEARVLWLQQAIKRKLMDLGTVGTDDNKADLGTKILGYERFVKFRTMNGIYTDMGQVAESDNQSDQVEFDVGAVAGVRRASGVAASPSVTRSAALAMITAAVALLQGCEGPAIEYDGYCDTEICSKDGVVASDWASYLLALVVWALVVATVFGYAGFRYAGWGGGGRAKAKGEDLQRSQFNMTGQELCS</sequence>
<feature type="region of interest" description="Disordered" evidence="1">
    <location>
        <begin position="253"/>
        <end position="282"/>
    </location>
</feature>
<keyword evidence="2" id="KW-0812">Transmembrane</keyword>
<evidence type="ECO:0000313" key="5">
    <source>
        <dbReference type="Proteomes" id="UP001189429"/>
    </source>
</evidence>
<proteinExistence type="predicted"/>